<reference evidence="2 3" key="1">
    <citation type="journal article" date="2024" name="Genome Biol. Evol.">
        <title>Chromosome-level genome assembly of the viviparous eelpout Zoarces viviparus.</title>
        <authorList>
            <person name="Fuhrmann N."/>
            <person name="Brasseur M.V."/>
            <person name="Bakowski C.E."/>
            <person name="Podsiadlowski L."/>
            <person name="Prost S."/>
            <person name="Krehenwinkel H."/>
            <person name="Mayer C."/>
        </authorList>
    </citation>
    <scope>NUCLEOTIDE SEQUENCE [LARGE SCALE GENOMIC DNA]</scope>
    <source>
        <strain evidence="2">NO-MEL_2022_Ind0_liver</strain>
    </source>
</reference>
<dbReference type="AlphaFoldDB" id="A0AAW1FZI0"/>
<keyword evidence="3" id="KW-1185">Reference proteome</keyword>
<feature type="compositionally biased region" description="Polar residues" evidence="1">
    <location>
        <begin position="15"/>
        <end position="25"/>
    </location>
</feature>
<proteinExistence type="predicted"/>
<dbReference type="EMBL" id="JBCEZU010000013">
    <property type="protein sequence ID" value="KAK9539685.1"/>
    <property type="molecule type" value="Genomic_DNA"/>
</dbReference>
<dbReference type="GO" id="GO:0007130">
    <property type="term" value="P:synaptonemal complex assembly"/>
    <property type="evidence" value="ECO:0007669"/>
    <property type="project" value="InterPro"/>
</dbReference>
<comment type="caution">
    <text evidence="2">The sequence shown here is derived from an EMBL/GenBank/DDBJ whole genome shotgun (WGS) entry which is preliminary data.</text>
</comment>
<feature type="region of interest" description="Disordered" evidence="1">
    <location>
        <begin position="1"/>
        <end position="61"/>
    </location>
</feature>
<dbReference type="Proteomes" id="UP001488805">
    <property type="component" value="Unassembled WGS sequence"/>
</dbReference>
<gene>
    <name evidence="2" type="ORF">VZT92_002187</name>
</gene>
<dbReference type="InterPro" id="IPR034609">
    <property type="entry name" value="Syce2"/>
</dbReference>
<dbReference type="PANTHER" id="PTHR28398:SF1">
    <property type="entry name" value="SYNAPTONEMAL COMPLEX CENTRAL ELEMENT PROTEIN 2"/>
    <property type="match status" value="1"/>
</dbReference>
<evidence type="ECO:0008006" key="4">
    <source>
        <dbReference type="Google" id="ProtNLM"/>
    </source>
</evidence>
<name>A0AAW1FZI0_ZOAVI</name>
<accession>A0AAW1FZI0</accession>
<evidence type="ECO:0000313" key="2">
    <source>
        <dbReference type="EMBL" id="KAK9539685.1"/>
    </source>
</evidence>
<dbReference type="GO" id="GO:0000801">
    <property type="term" value="C:central element"/>
    <property type="evidence" value="ECO:0007669"/>
    <property type="project" value="InterPro"/>
</dbReference>
<evidence type="ECO:0000256" key="1">
    <source>
        <dbReference type="SAM" id="MobiDB-lite"/>
    </source>
</evidence>
<protein>
    <recommendedName>
        <fullName evidence="4">Synaptonemal complex central element protein 2</fullName>
    </recommendedName>
</protein>
<feature type="compositionally biased region" description="Polar residues" evidence="1">
    <location>
        <begin position="45"/>
        <end position="61"/>
    </location>
</feature>
<sequence>MDFFFDDDPCLPSSHDGSQKTTSHRITLETEESQNMTEDMDSSRAKSSNIPESEEYTSSIDDISRRLHELVESMNVKRATDPEVLDGYQRKLVEKVTEMCEQMKAHLYTIYEENSHEINVKLQEVTRVLGNCTKLNSELVEARQALTRLRV</sequence>
<organism evidence="2 3">
    <name type="scientific">Zoarces viviparus</name>
    <name type="common">Viviparous eelpout</name>
    <name type="synonym">Blennius viviparus</name>
    <dbReference type="NCBI Taxonomy" id="48416"/>
    <lineage>
        <taxon>Eukaryota</taxon>
        <taxon>Metazoa</taxon>
        <taxon>Chordata</taxon>
        <taxon>Craniata</taxon>
        <taxon>Vertebrata</taxon>
        <taxon>Euteleostomi</taxon>
        <taxon>Actinopterygii</taxon>
        <taxon>Neopterygii</taxon>
        <taxon>Teleostei</taxon>
        <taxon>Neoteleostei</taxon>
        <taxon>Acanthomorphata</taxon>
        <taxon>Eupercaria</taxon>
        <taxon>Perciformes</taxon>
        <taxon>Cottioidei</taxon>
        <taxon>Zoarcales</taxon>
        <taxon>Zoarcidae</taxon>
        <taxon>Zoarcinae</taxon>
        <taxon>Zoarces</taxon>
    </lineage>
</organism>
<evidence type="ECO:0000313" key="3">
    <source>
        <dbReference type="Proteomes" id="UP001488805"/>
    </source>
</evidence>
<dbReference type="PANTHER" id="PTHR28398">
    <property type="entry name" value="SYNAPTONEMAL COMPLEX CENTRAL ELEMENT PROTEIN 2"/>
    <property type="match status" value="1"/>
</dbReference>